<comment type="catalytic activity">
    <reaction evidence="3">
        <text>L-methionine sulfoximine + acetyl-CoA = N-acetyl-L-methionine sulfoximine + CoA + H(+)</text>
        <dbReference type="Rhea" id="RHEA:47660"/>
        <dbReference type="ChEBI" id="CHEBI:15378"/>
        <dbReference type="ChEBI" id="CHEBI:57287"/>
        <dbReference type="ChEBI" id="CHEBI:57288"/>
        <dbReference type="ChEBI" id="CHEBI:87826"/>
        <dbReference type="ChEBI" id="CHEBI:87827"/>
    </reaction>
</comment>
<geneLocation type="plasmid" evidence="7">
    <name>III</name>
</geneLocation>
<dbReference type="Gene3D" id="3.40.630.30">
    <property type="match status" value="1"/>
</dbReference>
<dbReference type="FunFam" id="3.40.630.30:FF:000026">
    <property type="entry name" value="Phosphinothricin acetyltransferase"/>
    <property type="match status" value="1"/>
</dbReference>
<dbReference type="EMBL" id="LT991978">
    <property type="protein sequence ID" value="SPK77592.1"/>
    <property type="molecule type" value="Genomic_DNA"/>
</dbReference>
<evidence type="ECO:0000313" key="7">
    <source>
        <dbReference type="EMBL" id="SPK77592.1"/>
    </source>
</evidence>
<dbReference type="PANTHER" id="PTHR43072:SF23">
    <property type="entry name" value="UPF0039 PROTEIN C11D3.02C"/>
    <property type="match status" value="1"/>
</dbReference>
<keyword evidence="2 7" id="KW-0012">Acyltransferase</keyword>
<protein>
    <submittedName>
        <fullName evidence="7">Putative acyltransferase with acyl-CoA N-acyltransferase domain</fullName>
    </submittedName>
</protein>
<dbReference type="CDD" id="cd04301">
    <property type="entry name" value="NAT_SF"/>
    <property type="match status" value="1"/>
</dbReference>
<gene>
    <name evidence="7" type="primary">yncA</name>
    <name evidence="7" type="ORF">CT19425_P50043</name>
    <name evidence="6" type="ORF">CT19425_U460027</name>
</gene>
<feature type="domain" description="N-acetyltransferase" evidence="5">
    <location>
        <begin position="5"/>
        <end position="168"/>
    </location>
</feature>
<dbReference type="SUPFAM" id="SSF55729">
    <property type="entry name" value="Acyl-CoA N-acyltransferases (Nat)"/>
    <property type="match status" value="1"/>
</dbReference>
<dbReference type="Pfam" id="PF00583">
    <property type="entry name" value="Acetyltransf_1"/>
    <property type="match status" value="1"/>
</dbReference>
<name>A0A375IW03_9BURK</name>
<dbReference type="GO" id="GO:0016747">
    <property type="term" value="F:acyltransferase activity, transferring groups other than amino-acyl groups"/>
    <property type="evidence" value="ECO:0007669"/>
    <property type="project" value="InterPro"/>
</dbReference>
<evidence type="ECO:0000256" key="3">
    <source>
        <dbReference type="ARBA" id="ARBA00050603"/>
    </source>
</evidence>
<dbReference type="Proteomes" id="UP000255505">
    <property type="component" value="Plasmid III"/>
</dbReference>
<dbReference type="InterPro" id="IPR000182">
    <property type="entry name" value="GNAT_dom"/>
</dbReference>
<dbReference type="PROSITE" id="PS51186">
    <property type="entry name" value="GNAT"/>
    <property type="match status" value="1"/>
</dbReference>
<evidence type="ECO:0000313" key="8">
    <source>
        <dbReference type="Proteomes" id="UP000255505"/>
    </source>
</evidence>
<keyword evidence="7" id="KW-0614">Plasmid</keyword>
<dbReference type="Proteomes" id="UP000255505">
    <property type="component" value="Unassembled WGS sequence"/>
</dbReference>
<keyword evidence="1 7" id="KW-0808">Transferase</keyword>
<proteinExistence type="predicted"/>
<dbReference type="AlphaFoldDB" id="A0A375IW03"/>
<dbReference type="PANTHER" id="PTHR43072">
    <property type="entry name" value="N-ACETYLTRANSFERASE"/>
    <property type="match status" value="1"/>
</dbReference>
<sequence>MMTEITICDATPEDMEAVCAIYNDAVENTTAIWNEVLVDVANRLDWLSARRKAGFPVLVALDATGVVVGYASFGDWRAFDGYRHTVEHSVYVRTDQRGKGIAGSLMKALIERAGELGKHIIVGAIEAGNASSIRLHEKLGFEQVGLMKEVGTKFGKWLDLVFMQLNIDYRAGTGWCAEALAHTCAPSFPLADQRCCAG</sequence>
<evidence type="ECO:0000256" key="4">
    <source>
        <dbReference type="ARBA" id="ARBA00051334"/>
    </source>
</evidence>
<organism evidence="7 8">
    <name type="scientific">Cupriavidus taiwanensis</name>
    <dbReference type="NCBI Taxonomy" id="164546"/>
    <lineage>
        <taxon>Bacteria</taxon>
        <taxon>Pseudomonadati</taxon>
        <taxon>Pseudomonadota</taxon>
        <taxon>Betaproteobacteria</taxon>
        <taxon>Burkholderiales</taxon>
        <taxon>Burkholderiaceae</taxon>
        <taxon>Cupriavidus</taxon>
    </lineage>
</organism>
<reference evidence="7 8" key="1">
    <citation type="submission" date="2018-01" db="EMBL/GenBank/DDBJ databases">
        <authorList>
            <person name="Gaut B.S."/>
            <person name="Morton B.R."/>
            <person name="Clegg M.T."/>
            <person name="Duvall M.R."/>
        </authorList>
    </citation>
    <scope>NUCLEOTIDE SEQUENCE [LARGE SCALE GENOMIC DNA]</scope>
    <source>
        <strain evidence="7">Cupriavidus taiwanensis LMG 19425</strain>
        <plasmid evidence="8">Plasmid iii</plasmid>
    </source>
</reference>
<comment type="catalytic activity">
    <reaction evidence="4">
        <text>L-methionine sulfone + acetyl-CoA = N-acetyl-L-methionine sulfone + CoA + H(+)</text>
        <dbReference type="Rhea" id="RHEA:47656"/>
        <dbReference type="ChEBI" id="CHEBI:15378"/>
        <dbReference type="ChEBI" id="CHEBI:57287"/>
        <dbReference type="ChEBI" id="CHEBI:57288"/>
        <dbReference type="ChEBI" id="CHEBI:87824"/>
        <dbReference type="ChEBI" id="CHEBI:87825"/>
    </reaction>
</comment>
<accession>A0A375IW03</accession>
<evidence type="ECO:0000259" key="5">
    <source>
        <dbReference type="PROSITE" id="PS51186"/>
    </source>
</evidence>
<dbReference type="InterPro" id="IPR016181">
    <property type="entry name" value="Acyl_CoA_acyltransferase"/>
</dbReference>
<evidence type="ECO:0000256" key="2">
    <source>
        <dbReference type="ARBA" id="ARBA00023315"/>
    </source>
</evidence>
<dbReference type="EMBL" id="OOEF01000041">
    <property type="protein sequence ID" value="SPK70268.1"/>
    <property type="molecule type" value="Genomic_DNA"/>
</dbReference>
<evidence type="ECO:0000256" key="1">
    <source>
        <dbReference type="ARBA" id="ARBA00022679"/>
    </source>
</evidence>
<evidence type="ECO:0000313" key="6">
    <source>
        <dbReference type="EMBL" id="SPK70268.1"/>
    </source>
</evidence>